<comment type="caution">
    <text evidence="1">The sequence shown here is derived from an EMBL/GenBank/DDBJ whole genome shotgun (WGS) entry which is preliminary data.</text>
</comment>
<evidence type="ECO:0000313" key="1">
    <source>
        <dbReference type="EMBL" id="KAJ9078233.1"/>
    </source>
</evidence>
<gene>
    <name evidence="1" type="ORF">DSO57_1008898</name>
</gene>
<dbReference type="EMBL" id="QTSX02002157">
    <property type="protein sequence ID" value="KAJ9078233.1"/>
    <property type="molecule type" value="Genomic_DNA"/>
</dbReference>
<name>A0ACC2TU24_9FUNG</name>
<reference evidence="1" key="1">
    <citation type="submission" date="2022-04" db="EMBL/GenBank/DDBJ databases">
        <title>Genome of the entomopathogenic fungus Entomophthora muscae.</title>
        <authorList>
            <person name="Elya C."/>
            <person name="Lovett B.R."/>
            <person name="Lee E."/>
            <person name="Macias A.M."/>
            <person name="Hajek A.E."/>
            <person name="De Bivort B.L."/>
            <person name="Kasson M.T."/>
            <person name="De Fine Licht H.H."/>
            <person name="Stajich J.E."/>
        </authorList>
    </citation>
    <scope>NUCLEOTIDE SEQUENCE</scope>
    <source>
        <strain evidence="1">Berkeley</strain>
    </source>
</reference>
<organism evidence="1 2">
    <name type="scientific">Entomophthora muscae</name>
    <dbReference type="NCBI Taxonomy" id="34485"/>
    <lineage>
        <taxon>Eukaryota</taxon>
        <taxon>Fungi</taxon>
        <taxon>Fungi incertae sedis</taxon>
        <taxon>Zoopagomycota</taxon>
        <taxon>Entomophthoromycotina</taxon>
        <taxon>Entomophthoromycetes</taxon>
        <taxon>Entomophthorales</taxon>
        <taxon>Entomophthoraceae</taxon>
        <taxon>Entomophthora</taxon>
    </lineage>
</organism>
<sequence>MSRFRLALMIPKRMCSVFHSRGQLAMPKTPPLSFPTSLSSTLAETSILESDAEKQPFPLKALENIRAHAFSEDPESGPSALNSIVSQMLNKGLSRTIEIIEYAQKHYSIRPTPETYILILNALLEAGDWEAFGKWLQQAAANHEFVANPKWGLILDELHSRDALPYNQTIDLAYALTVASYTHSPLIQELAQDCAYKFGDVKAFSIIFSSADDVKNACRMTRIFALRGWDAVIEAISSVQRLEHPRSAMLKLLVWAISNAPNHHALVRVVAYLKFDDFYNYKPAFTSQLLQRHIELPSDSKCCAHFDEHYFLALLLIHHQFSPNCVDGLFAILKDMQQLGVNISQHGLELVLYFTRSIHLRIADEVEKEDILSSLIKVTHAVAPGRQDIRDHFSFLSHTDPTSCLQMFHFLKPSPTAFFHVLSVLHDNKQYKKAAAFFRAKRHILASVDEEWWLSLCAPSYDLAIRIFCNLGDSVEAWQHITELFAHRGTLDPSTRATIIDMECSTCGPKATYPLAARFLDEQFQNGAPSIILGNSVLRVALKTDQAATDHVLGLFESYGLVYTAGTYQHLISASLQARNVSHACALVEEMASRPELRPEASKVLCSVITHCLELQQDLVPSLLKLAALRHLPSSRQLDFLQIRMCIEKSPPELGRVLPLLDAMEHISPPTKTMYEKLLETILSLEEYGLALDIIRRMRLFGTLPSETVYQILIERFKASSINLEKICTMYSIDYPEANLEFLCRQRIKI</sequence>
<evidence type="ECO:0000313" key="2">
    <source>
        <dbReference type="Proteomes" id="UP001165960"/>
    </source>
</evidence>
<dbReference type="Proteomes" id="UP001165960">
    <property type="component" value="Unassembled WGS sequence"/>
</dbReference>
<keyword evidence="2" id="KW-1185">Reference proteome</keyword>
<proteinExistence type="predicted"/>
<accession>A0ACC2TU24</accession>
<protein>
    <submittedName>
        <fullName evidence="1">Uncharacterized protein</fullName>
    </submittedName>
</protein>